<evidence type="ECO:0000259" key="3">
    <source>
        <dbReference type="Pfam" id="PF01648"/>
    </source>
</evidence>
<dbReference type="RefSeq" id="WP_350716115.1">
    <property type="nucleotide sequence ID" value="NZ_JBEPCO010000004.1"/>
</dbReference>
<dbReference type="Gene3D" id="3.90.470.20">
    <property type="entry name" value="4'-phosphopantetheinyl transferase domain"/>
    <property type="match status" value="1"/>
</dbReference>
<comment type="similarity">
    <text evidence="1">Belongs to the P-Pant transferase superfamily. Gsp/Sfp/HetI/AcpT family.</text>
</comment>
<dbReference type="Proteomes" id="UP001490330">
    <property type="component" value="Unassembled WGS sequence"/>
</dbReference>
<gene>
    <name evidence="4" type="ORF">ABT322_17720</name>
</gene>
<dbReference type="GO" id="GO:0016740">
    <property type="term" value="F:transferase activity"/>
    <property type="evidence" value="ECO:0007669"/>
    <property type="project" value="UniProtKB-KW"/>
</dbReference>
<dbReference type="EMBL" id="JBEPCV010000016">
    <property type="protein sequence ID" value="MER6905583.1"/>
    <property type="molecule type" value="Genomic_DNA"/>
</dbReference>
<comment type="caution">
    <text evidence="4">The sequence shown here is derived from an EMBL/GenBank/DDBJ whole genome shotgun (WGS) entry which is preliminary data.</text>
</comment>
<keyword evidence="2 4" id="KW-0808">Transferase</keyword>
<protein>
    <submittedName>
        <fullName evidence="4">4'-phosphopantetheinyl transferase superfamily protein</fullName>
    </submittedName>
</protein>
<dbReference type="Pfam" id="PF01648">
    <property type="entry name" value="ACPS"/>
    <property type="match status" value="1"/>
</dbReference>
<feature type="domain" description="4'-phosphopantetheinyl transferase" evidence="3">
    <location>
        <begin position="121"/>
        <end position="184"/>
    </location>
</feature>
<evidence type="ECO:0000256" key="1">
    <source>
        <dbReference type="ARBA" id="ARBA00010990"/>
    </source>
</evidence>
<dbReference type="PANTHER" id="PTHR12215">
    <property type="entry name" value="PHOSPHOPANTETHEINE TRANSFERASE"/>
    <property type="match status" value="1"/>
</dbReference>
<dbReference type="PANTHER" id="PTHR12215:SF15">
    <property type="entry name" value="4'-PHOSPHOPANTETHEINYL TRANSFERASE SUPERFAMILY-RELATED"/>
    <property type="match status" value="1"/>
</dbReference>
<dbReference type="InterPro" id="IPR008278">
    <property type="entry name" value="4-PPantetheinyl_Trfase_dom"/>
</dbReference>
<dbReference type="InterPro" id="IPR037143">
    <property type="entry name" value="4-PPantetheinyl_Trfase_dom_sf"/>
</dbReference>
<organism evidence="4 5">
    <name type="scientific">Streptomyces flaveolus</name>
    <dbReference type="NCBI Taxonomy" id="67297"/>
    <lineage>
        <taxon>Bacteria</taxon>
        <taxon>Bacillati</taxon>
        <taxon>Actinomycetota</taxon>
        <taxon>Actinomycetes</taxon>
        <taxon>Kitasatosporales</taxon>
        <taxon>Streptomycetaceae</taxon>
        <taxon>Streptomyces</taxon>
    </lineage>
</organism>
<reference evidence="4 5" key="1">
    <citation type="submission" date="2024-06" db="EMBL/GenBank/DDBJ databases">
        <title>The Natural Products Discovery Center: Release of the First 8490 Sequenced Strains for Exploring Actinobacteria Biosynthetic Diversity.</title>
        <authorList>
            <person name="Kalkreuter E."/>
            <person name="Kautsar S.A."/>
            <person name="Yang D."/>
            <person name="Bader C.D."/>
            <person name="Teijaro C.N."/>
            <person name="Fluegel L."/>
            <person name="Davis C.M."/>
            <person name="Simpson J.R."/>
            <person name="Lauterbach L."/>
            <person name="Steele A.D."/>
            <person name="Gui C."/>
            <person name="Meng S."/>
            <person name="Li G."/>
            <person name="Viehrig K."/>
            <person name="Ye F."/>
            <person name="Su P."/>
            <person name="Kiefer A.F."/>
            <person name="Nichols A."/>
            <person name="Cepeda A.J."/>
            <person name="Yan W."/>
            <person name="Fan B."/>
            <person name="Jiang Y."/>
            <person name="Adhikari A."/>
            <person name="Zheng C.-J."/>
            <person name="Schuster L."/>
            <person name="Cowan T.M."/>
            <person name="Smanski M.J."/>
            <person name="Chevrette M.G."/>
            <person name="De Carvalho L.P.S."/>
            <person name="Shen B."/>
        </authorList>
    </citation>
    <scope>NUCLEOTIDE SEQUENCE [LARGE SCALE GENOMIC DNA]</scope>
    <source>
        <strain evidence="4 5">NPDC000632</strain>
    </source>
</reference>
<keyword evidence="5" id="KW-1185">Reference proteome</keyword>
<dbReference type="InterPro" id="IPR050559">
    <property type="entry name" value="P-Pant_transferase_sf"/>
</dbReference>
<accession>A0ABV1VGG7</accession>
<proteinExistence type="inferred from homology"/>
<name>A0ABV1VGG7_9ACTN</name>
<evidence type="ECO:0000313" key="5">
    <source>
        <dbReference type="Proteomes" id="UP001490330"/>
    </source>
</evidence>
<dbReference type="SUPFAM" id="SSF56214">
    <property type="entry name" value="4'-phosphopantetheinyl transferase"/>
    <property type="match status" value="2"/>
</dbReference>
<sequence length="242" mass="26010">MTHAEEVQDVDDLPGEGVVELWLLSEASSRTVQEPVVGYGILDDAELSRARSFPTPGGRRRYVQAHVALRTVLARYTGQAPADLRFAREGSGRPVLRDAPLPRFSLSHSHGLVAVAVAARAVGVDVQRICPPGTVEACLPRLHPAERDEVGRLSGDRRVAAFCRLWARKEAYLKALGTGLSRPPRADYLGDGDHAARPAGWSVRDVPAPDGYAAATALRGDVPHRVTVRHVEALTGLSTDPG</sequence>
<evidence type="ECO:0000313" key="4">
    <source>
        <dbReference type="EMBL" id="MER6905583.1"/>
    </source>
</evidence>
<evidence type="ECO:0000256" key="2">
    <source>
        <dbReference type="ARBA" id="ARBA00022679"/>
    </source>
</evidence>